<dbReference type="AlphaFoldDB" id="W7CX43"/>
<dbReference type="GO" id="GO:0047355">
    <property type="term" value="F:CDP-glycerol glycerophosphotransferase activity"/>
    <property type="evidence" value="ECO:0007669"/>
    <property type="project" value="InterPro"/>
</dbReference>
<dbReference type="PANTHER" id="PTHR37316:SF3">
    <property type="entry name" value="TEICHOIC ACID GLYCEROL-PHOSPHATE TRANSFERASE"/>
    <property type="match status" value="1"/>
</dbReference>
<dbReference type="RefSeq" id="WP_051457002.1">
    <property type="nucleotide sequence ID" value="NZ_AODH01000040.1"/>
</dbReference>
<comment type="subcellular location">
    <subcellularLocation>
        <location evidence="1">Cell membrane</location>
        <topology evidence="1">Peripheral membrane protein</topology>
    </subcellularLocation>
</comment>
<comment type="similarity">
    <text evidence="2">Belongs to the CDP-glycerol glycerophosphotransferase family.</text>
</comment>
<keyword evidence="5" id="KW-0777">Teichoic acid biosynthesis</keyword>
<keyword evidence="6" id="KW-0472">Membrane</keyword>
<evidence type="ECO:0000313" key="7">
    <source>
        <dbReference type="EMBL" id="EUJ37623.1"/>
    </source>
</evidence>
<keyword evidence="3" id="KW-1003">Cell membrane</keyword>
<keyword evidence="4 7" id="KW-0808">Transferase</keyword>
<dbReference type="GO" id="GO:0019350">
    <property type="term" value="P:teichoic acid biosynthetic process"/>
    <property type="evidence" value="ECO:0007669"/>
    <property type="project" value="UniProtKB-KW"/>
</dbReference>
<proteinExistence type="inferred from homology"/>
<dbReference type="InterPro" id="IPR051612">
    <property type="entry name" value="Teichoic_Acid_Biosynth"/>
</dbReference>
<dbReference type="Pfam" id="PF04464">
    <property type="entry name" value="Glyphos_transf"/>
    <property type="match status" value="1"/>
</dbReference>
<dbReference type="EMBL" id="AODH01000040">
    <property type="protein sequence ID" value="EUJ37623.1"/>
    <property type="molecule type" value="Genomic_DNA"/>
</dbReference>
<gene>
    <name evidence="7" type="ORF">BCAMP_09685</name>
</gene>
<reference evidence="7 8" key="1">
    <citation type="submission" date="2012-12" db="EMBL/GenBank/DDBJ databases">
        <title>Novel taxa of Listeriaceae from agricultural environments in the United States.</title>
        <authorList>
            <person name="den Bakker H.C."/>
            <person name="Allred A."/>
            <person name="Warchocki S."/>
            <person name="Wright E.M."/>
            <person name="Burrell A."/>
            <person name="Nightingale K.K."/>
            <person name="Kephart D."/>
            <person name="Wiedmann M."/>
        </authorList>
    </citation>
    <scope>NUCLEOTIDE SEQUENCE [LARGE SCALE GENOMIC DNA]</scope>
    <source>
        <strain evidence="7 8">FSL F6-1037</strain>
    </source>
</reference>
<keyword evidence="8" id="KW-1185">Reference proteome</keyword>
<dbReference type="InterPro" id="IPR007554">
    <property type="entry name" value="Glycerophosphate_synth"/>
</dbReference>
<dbReference type="InterPro" id="IPR043148">
    <property type="entry name" value="TagF_C"/>
</dbReference>
<evidence type="ECO:0000256" key="4">
    <source>
        <dbReference type="ARBA" id="ARBA00022679"/>
    </source>
</evidence>
<dbReference type="OrthoDB" id="9811865at2"/>
<evidence type="ECO:0000256" key="3">
    <source>
        <dbReference type="ARBA" id="ARBA00022475"/>
    </source>
</evidence>
<dbReference type="SUPFAM" id="SSF53756">
    <property type="entry name" value="UDP-Glycosyltransferase/glycogen phosphorylase"/>
    <property type="match status" value="1"/>
</dbReference>
<evidence type="ECO:0000256" key="2">
    <source>
        <dbReference type="ARBA" id="ARBA00010488"/>
    </source>
</evidence>
<dbReference type="PATRIC" id="fig|1265861.3.peg.1897"/>
<dbReference type="Gene3D" id="3.40.50.12580">
    <property type="match status" value="1"/>
</dbReference>
<dbReference type="GO" id="GO:0005886">
    <property type="term" value="C:plasma membrane"/>
    <property type="evidence" value="ECO:0007669"/>
    <property type="project" value="UniProtKB-SubCell"/>
</dbReference>
<evidence type="ECO:0000256" key="5">
    <source>
        <dbReference type="ARBA" id="ARBA00022944"/>
    </source>
</evidence>
<evidence type="ECO:0000256" key="6">
    <source>
        <dbReference type="ARBA" id="ARBA00023136"/>
    </source>
</evidence>
<accession>W7CX43</accession>
<organism evidence="7 8">
    <name type="scientific">Brochothrix campestris FSL F6-1037</name>
    <dbReference type="NCBI Taxonomy" id="1265861"/>
    <lineage>
        <taxon>Bacteria</taxon>
        <taxon>Bacillati</taxon>
        <taxon>Bacillota</taxon>
        <taxon>Bacilli</taxon>
        <taxon>Bacillales</taxon>
        <taxon>Listeriaceae</taxon>
        <taxon>Brochothrix</taxon>
    </lineage>
</organism>
<dbReference type="PANTHER" id="PTHR37316">
    <property type="entry name" value="TEICHOIC ACID GLYCEROL-PHOSPHATE PRIMASE"/>
    <property type="match status" value="1"/>
</dbReference>
<dbReference type="Proteomes" id="UP000019243">
    <property type="component" value="Unassembled WGS sequence"/>
</dbReference>
<dbReference type="Gene3D" id="3.40.50.11820">
    <property type="match status" value="1"/>
</dbReference>
<evidence type="ECO:0000313" key="8">
    <source>
        <dbReference type="Proteomes" id="UP000019243"/>
    </source>
</evidence>
<dbReference type="InterPro" id="IPR043149">
    <property type="entry name" value="TagF_N"/>
</dbReference>
<dbReference type="STRING" id="1265861.BCAMP_09685"/>
<sequence length="374" mass="43682">MKIMARLSAKDVIIFESFFGKQLSDSPKALYDYMKNAKAYQHYRLIWSVKASFEPVFVASGCEFVRRGSFKWIMLMARARYWVNNTRQPDWLVKNSQTTYLQTWHGTPLKKLGTDIEEVTMPGTTTANYRVNFTRDTKKWDVLLAQNDYAANVFERAFQVDSNRIITTGYPRNDRLSNYKVAEVKAIKERLKLPCNKKIILYAPTWKDNQSYRRGKYKAFLEFDLKTMHAELGKDYIVLIKWHYLIADHLTIPAEYDQFAIKVPQTIDINEYFLISDILITDYSSVFFDYAILKRPIIFFTPDWDAYQNEIRGIYPEISAALPGIMVQTTADLIRAIRLEKEPSTAFYDRFCYLEDGLATARVVASVFTKNDEL</sequence>
<name>W7CX43_9LIST</name>
<evidence type="ECO:0000256" key="1">
    <source>
        <dbReference type="ARBA" id="ARBA00004202"/>
    </source>
</evidence>
<protein>
    <submittedName>
        <fullName evidence="7">CDP-glycerol glycerophosphotransferase</fullName>
    </submittedName>
</protein>
<comment type="caution">
    <text evidence="7">The sequence shown here is derived from an EMBL/GenBank/DDBJ whole genome shotgun (WGS) entry which is preliminary data.</text>
</comment>